<keyword evidence="2" id="KW-1185">Reference proteome</keyword>
<evidence type="ECO:0000313" key="1">
    <source>
        <dbReference type="EMBL" id="AZR73770.1"/>
    </source>
</evidence>
<organism evidence="1 2">
    <name type="scientific">Anoxybacter fermentans</name>
    <dbReference type="NCBI Taxonomy" id="1323375"/>
    <lineage>
        <taxon>Bacteria</taxon>
        <taxon>Bacillati</taxon>
        <taxon>Bacillota</taxon>
        <taxon>Clostridia</taxon>
        <taxon>Halanaerobiales</taxon>
        <taxon>Anoxybacter</taxon>
    </lineage>
</organism>
<dbReference type="KEGG" id="aft:BBF96_10460"/>
<evidence type="ECO:0000313" key="2">
    <source>
        <dbReference type="Proteomes" id="UP000267250"/>
    </source>
</evidence>
<dbReference type="GO" id="GO:0042601">
    <property type="term" value="C:endospore-forming forespore"/>
    <property type="evidence" value="ECO:0007669"/>
    <property type="project" value="TreeGrafter"/>
</dbReference>
<accession>A0A3Q9HR64</accession>
<dbReference type="RefSeq" id="WP_127017117.1">
    <property type="nucleotide sequence ID" value="NZ_CP016379.1"/>
</dbReference>
<dbReference type="Gene3D" id="3.90.1200.10">
    <property type="match status" value="1"/>
</dbReference>
<evidence type="ECO:0008006" key="3">
    <source>
        <dbReference type="Google" id="ProtNLM"/>
    </source>
</evidence>
<reference evidence="1 2" key="1">
    <citation type="submission" date="2016-07" db="EMBL/GenBank/DDBJ databases">
        <title>Genome and transcriptome analysis of iron-reducing fermentative bacteria Anoxybacter fermentans.</title>
        <authorList>
            <person name="Zeng X."/>
            <person name="Shao Z."/>
        </authorList>
    </citation>
    <scope>NUCLEOTIDE SEQUENCE [LARGE SCALE GENOMIC DNA]</scope>
    <source>
        <strain evidence="1 2">DY22613</strain>
    </source>
</reference>
<dbReference type="InterPro" id="IPR047175">
    <property type="entry name" value="CotS-like"/>
</dbReference>
<dbReference type="AlphaFoldDB" id="A0A3Q9HR64"/>
<dbReference type="OrthoDB" id="1928514at2"/>
<dbReference type="Gene3D" id="3.30.200.20">
    <property type="entry name" value="Phosphorylase Kinase, domain 1"/>
    <property type="match status" value="1"/>
</dbReference>
<dbReference type="PANTHER" id="PTHR39179">
    <property type="entry name" value="SPORE COAT PROTEIN I"/>
    <property type="match status" value="1"/>
</dbReference>
<protein>
    <recommendedName>
        <fullName evidence="3">Aminoglycoside phosphotransferase domain-containing protein</fullName>
    </recommendedName>
</protein>
<dbReference type="Proteomes" id="UP000267250">
    <property type="component" value="Chromosome"/>
</dbReference>
<dbReference type="PANTHER" id="PTHR39179:SF3">
    <property type="entry name" value="COTS-RELATED PROTEIN"/>
    <property type="match status" value="1"/>
</dbReference>
<sequence>MFNLDQLKEVIEKNYPFKVIGITPVKGDQYRVETDQGYRRLARVQIKSSKLIFVYSVVTELRERGMNQVPVIYQTNEGRPNIQTEHSNWVLMDWVNGRTPELNVISDVKQITQDLALLHKYMSGISLESNGKGKEDWSKWPERLIEGRRIFNFYMEKIKSKSGSLSDFDQMFLKESLLLKERIEKAMELALSLSCQHLIQKEKNERSVTYHQMKEKEFLIGLDSRTYFINPLKVHYDLRVKDLGKWIKRLVKKVSSKRVLKRVIPQVINWYEEERSLSRGEKVWLLSYLLYPSKVVKMIDRYQLRKKNWSEEGYVRKLRKALEGAAREMKVYQEILKMFKGMEER</sequence>
<dbReference type="EMBL" id="CP016379">
    <property type="protein sequence ID" value="AZR73770.1"/>
    <property type="molecule type" value="Genomic_DNA"/>
</dbReference>
<dbReference type="SUPFAM" id="SSF56112">
    <property type="entry name" value="Protein kinase-like (PK-like)"/>
    <property type="match status" value="1"/>
</dbReference>
<dbReference type="InterPro" id="IPR011009">
    <property type="entry name" value="Kinase-like_dom_sf"/>
</dbReference>
<name>A0A3Q9HR64_9FIRM</name>
<gene>
    <name evidence="1" type="ORF">BBF96_10460</name>
</gene>
<proteinExistence type="predicted"/>